<dbReference type="EMBL" id="FNUX01000032">
    <property type="protein sequence ID" value="SEG15229.1"/>
    <property type="molecule type" value="Genomic_DNA"/>
</dbReference>
<accession>A0A1H5XTV8</accession>
<dbReference type="AlphaFoldDB" id="A0A1H5XTV8"/>
<proteinExistence type="predicted"/>
<sequence>MAKMNDGLESSIDESLIFFDHEKLRDTSQLIKYECLTIAQCICLLLLYIRPEKDQDVTEELSTYTMLAFNDIKLGKLQALHPKTLLSWAQYLEMIKSGLYGNAEDLSFPMVTAGWLVKLEDCEKWYRSKNLSIDLSEVKADIEKLNKAQEISIDQETITSDYDIEEQLAILFDPVPVEALEKMFPANDKWKYWADKAKITGLICARKTRAKFNPYQAGMWFIRKGMEGWDEARLYRTLANNLPARSRASKHLLTGDID</sequence>
<evidence type="ECO:0000313" key="1">
    <source>
        <dbReference type="EMBL" id="SEG15229.1"/>
    </source>
</evidence>
<organism evidence="1 2">
    <name type="scientific">Nitrosomonas ureae</name>
    <dbReference type="NCBI Taxonomy" id="44577"/>
    <lineage>
        <taxon>Bacteria</taxon>
        <taxon>Pseudomonadati</taxon>
        <taxon>Pseudomonadota</taxon>
        <taxon>Betaproteobacteria</taxon>
        <taxon>Nitrosomonadales</taxon>
        <taxon>Nitrosomonadaceae</taxon>
        <taxon>Nitrosomonas</taxon>
    </lineage>
</organism>
<dbReference type="OrthoDB" id="8566606at2"/>
<dbReference type="Proteomes" id="UP000236753">
    <property type="component" value="Unassembled WGS sequence"/>
</dbReference>
<name>A0A1H5XTV8_9PROT</name>
<protein>
    <submittedName>
        <fullName evidence="1">Uncharacterized protein</fullName>
    </submittedName>
</protein>
<gene>
    <name evidence="1" type="ORF">SAMN05216334_1324</name>
</gene>
<evidence type="ECO:0000313" key="2">
    <source>
        <dbReference type="Proteomes" id="UP000236753"/>
    </source>
</evidence>
<reference evidence="1 2" key="1">
    <citation type="submission" date="2016-10" db="EMBL/GenBank/DDBJ databases">
        <authorList>
            <person name="de Groot N.N."/>
        </authorList>
    </citation>
    <scope>NUCLEOTIDE SEQUENCE [LARGE SCALE GENOMIC DNA]</scope>
    <source>
        <strain evidence="1 2">Nm13</strain>
    </source>
</reference>
<dbReference type="RefSeq" id="WP_103967473.1">
    <property type="nucleotide sequence ID" value="NZ_FNUX01000032.1"/>
</dbReference>